<evidence type="ECO:0000259" key="7">
    <source>
        <dbReference type="Pfam" id="PF00892"/>
    </source>
</evidence>
<dbReference type="RefSeq" id="WP_147178122.1">
    <property type="nucleotide sequence ID" value="NZ_BJZP01000001.1"/>
</dbReference>
<evidence type="ECO:0000256" key="6">
    <source>
        <dbReference type="SAM" id="Phobius"/>
    </source>
</evidence>
<comment type="caution">
    <text evidence="8">The sequence shown here is derived from an EMBL/GenBank/DDBJ whole genome shotgun (WGS) entry which is preliminary data.</text>
</comment>
<sequence length="311" mass="33482">MSAETTDPSQAAPRPLDWLLYFLAPVFFSSNLIFGRGITGEIAPFTTAFLRWAGSAAIIFPFVYAERKACLAFVRSHTAIWLVLGILGMGICGGFVYWALTLTTASNATLIYTTSSLFIILLQWLFQGRKISAAELLGMIVAFAGVAVIVLKGDWTALLHLRFNIGDFGILAAAIAFALYSLLLRHPAVRAMPPMPLFGLLSLSGTLVLMPPALYEVLTGGLLPDTTSDWTKLLGIILFASLAAFYCFQHAVRVFGPAMAGVTLYLMPPISIVMAVVFLGERFQSYHAAGIVLVMGGLILATAPGRRVGKV</sequence>
<evidence type="ECO:0000256" key="2">
    <source>
        <dbReference type="ARBA" id="ARBA00007362"/>
    </source>
</evidence>
<dbReference type="InterPro" id="IPR037185">
    <property type="entry name" value="EmrE-like"/>
</dbReference>
<evidence type="ECO:0000256" key="1">
    <source>
        <dbReference type="ARBA" id="ARBA00004141"/>
    </source>
</evidence>
<evidence type="ECO:0000313" key="8">
    <source>
        <dbReference type="EMBL" id="GEO83325.1"/>
    </source>
</evidence>
<feature type="transmembrane region" description="Helical" evidence="6">
    <location>
        <begin position="18"/>
        <end position="37"/>
    </location>
</feature>
<evidence type="ECO:0000256" key="3">
    <source>
        <dbReference type="ARBA" id="ARBA00022692"/>
    </source>
</evidence>
<dbReference type="EMBL" id="BJZP01000001">
    <property type="protein sequence ID" value="GEO83325.1"/>
    <property type="molecule type" value="Genomic_DNA"/>
</dbReference>
<feature type="transmembrane region" description="Helical" evidence="6">
    <location>
        <begin position="286"/>
        <end position="303"/>
    </location>
</feature>
<feature type="transmembrane region" description="Helical" evidence="6">
    <location>
        <begin position="260"/>
        <end position="280"/>
    </location>
</feature>
<comment type="similarity">
    <text evidence="2">Belongs to the EamA transporter family.</text>
</comment>
<feature type="transmembrane region" description="Helical" evidence="6">
    <location>
        <begin position="106"/>
        <end position="126"/>
    </location>
</feature>
<evidence type="ECO:0000313" key="9">
    <source>
        <dbReference type="Proteomes" id="UP000321717"/>
    </source>
</evidence>
<gene>
    <name evidence="8" type="ORF">RNA01_02570</name>
</gene>
<dbReference type="OrthoDB" id="4167046at2"/>
<dbReference type="PANTHER" id="PTHR32322">
    <property type="entry name" value="INNER MEMBRANE TRANSPORTER"/>
    <property type="match status" value="1"/>
</dbReference>
<dbReference type="Pfam" id="PF00892">
    <property type="entry name" value="EamA"/>
    <property type="match status" value="2"/>
</dbReference>
<keyword evidence="3 6" id="KW-0812">Transmembrane</keyword>
<feature type="transmembrane region" description="Helical" evidence="6">
    <location>
        <begin position="78"/>
        <end position="100"/>
    </location>
</feature>
<feature type="transmembrane region" description="Helical" evidence="6">
    <location>
        <begin position="195"/>
        <end position="215"/>
    </location>
</feature>
<dbReference type="InterPro" id="IPR000620">
    <property type="entry name" value="EamA_dom"/>
</dbReference>
<dbReference type="PANTHER" id="PTHR32322:SF2">
    <property type="entry name" value="EAMA DOMAIN-CONTAINING PROTEIN"/>
    <property type="match status" value="1"/>
</dbReference>
<accession>A0A512HD07</accession>
<feature type="transmembrane region" description="Helical" evidence="6">
    <location>
        <begin position="163"/>
        <end position="183"/>
    </location>
</feature>
<keyword evidence="9" id="KW-1185">Reference proteome</keyword>
<evidence type="ECO:0000256" key="5">
    <source>
        <dbReference type="ARBA" id="ARBA00023136"/>
    </source>
</evidence>
<comment type="subcellular location">
    <subcellularLocation>
        <location evidence="1">Membrane</location>
        <topology evidence="1">Multi-pass membrane protein</topology>
    </subcellularLocation>
</comment>
<name>A0A512HD07_9HYPH</name>
<dbReference type="AlphaFoldDB" id="A0A512HD07"/>
<keyword evidence="5 6" id="KW-0472">Membrane</keyword>
<feature type="domain" description="EamA" evidence="7">
    <location>
        <begin position="165"/>
        <end position="301"/>
    </location>
</feature>
<dbReference type="GO" id="GO:0016020">
    <property type="term" value="C:membrane"/>
    <property type="evidence" value="ECO:0007669"/>
    <property type="project" value="UniProtKB-SubCell"/>
</dbReference>
<feature type="transmembrane region" description="Helical" evidence="6">
    <location>
        <begin position="49"/>
        <end position="66"/>
    </location>
</feature>
<dbReference type="SUPFAM" id="SSF103481">
    <property type="entry name" value="Multidrug resistance efflux transporter EmrE"/>
    <property type="match status" value="2"/>
</dbReference>
<feature type="domain" description="EamA" evidence="7">
    <location>
        <begin position="19"/>
        <end position="150"/>
    </location>
</feature>
<proteinExistence type="inferred from homology"/>
<dbReference type="Proteomes" id="UP000321717">
    <property type="component" value="Unassembled WGS sequence"/>
</dbReference>
<feature type="transmembrane region" description="Helical" evidence="6">
    <location>
        <begin position="133"/>
        <end position="151"/>
    </location>
</feature>
<feature type="transmembrane region" description="Helical" evidence="6">
    <location>
        <begin position="230"/>
        <end position="248"/>
    </location>
</feature>
<dbReference type="InterPro" id="IPR050638">
    <property type="entry name" value="AA-Vitamin_Transporters"/>
</dbReference>
<keyword evidence="4 6" id="KW-1133">Transmembrane helix</keyword>
<evidence type="ECO:0000256" key="4">
    <source>
        <dbReference type="ARBA" id="ARBA00022989"/>
    </source>
</evidence>
<protein>
    <submittedName>
        <fullName evidence="8">Membrane protein</fullName>
    </submittedName>
</protein>
<organism evidence="8 9">
    <name type="scientific">Ciceribacter naphthalenivorans</name>
    <dbReference type="NCBI Taxonomy" id="1118451"/>
    <lineage>
        <taxon>Bacteria</taxon>
        <taxon>Pseudomonadati</taxon>
        <taxon>Pseudomonadota</taxon>
        <taxon>Alphaproteobacteria</taxon>
        <taxon>Hyphomicrobiales</taxon>
        <taxon>Rhizobiaceae</taxon>
        <taxon>Ciceribacter</taxon>
    </lineage>
</organism>
<reference evidence="8 9" key="1">
    <citation type="submission" date="2019-07" db="EMBL/GenBank/DDBJ databases">
        <title>Whole genome shotgun sequence of Rhizobium naphthalenivorans NBRC 107585.</title>
        <authorList>
            <person name="Hosoyama A."/>
            <person name="Uohara A."/>
            <person name="Ohji S."/>
            <person name="Ichikawa N."/>
        </authorList>
    </citation>
    <scope>NUCLEOTIDE SEQUENCE [LARGE SCALE GENOMIC DNA]</scope>
    <source>
        <strain evidence="8 9">NBRC 107585</strain>
    </source>
</reference>